<reference evidence="2 3" key="1">
    <citation type="submission" date="2021-09" db="EMBL/GenBank/DDBJ databases">
        <title>Genomic insights and catalytic innovation underlie evolution of tropane alkaloids biosynthesis.</title>
        <authorList>
            <person name="Wang Y.-J."/>
            <person name="Tian T."/>
            <person name="Huang J.-P."/>
            <person name="Huang S.-X."/>
        </authorList>
    </citation>
    <scope>NUCLEOTIDE SEQUENCE [LARGE SCALE GENOMIC DNA]</scope>
    <source>
        <strain evidence="2">KIB-2018</strain>
        <tissue evidence="2">Leaf</tissue>
    </source>
</reference>
<evidence type="ECO:0000259" key="1">
    <source>
        <dbReference type="PROSITE" id="PS50181"/>
    </source>
</evidence>
<dbReference type="InterPro" id="IPR006527">
    <property type="entry name" value="F-box-assoc_dom_typ1"/>
</dbReference>
<dbReference type="Pfam" id="PF00646">
    <property type="entry name" value="F-box"/>
    <property type="match status" value="1"/>
</dbReference>
<keyword evidence="3" id="KW-1185">Reference proteome</keyword>
<dbReference type="SUPFAM" id="SSF81383">
    <property type="entry name" value="F-box domain"/>
    <property type="match status" value="1"/>
</dbReference>
<comment type="caution">
    <text evidence="2">The sequence shown here is derived from an EMBL/GenBank/DDBJ whole genome shotgun (WGS) entry which is preliminary data.</text>
</comment>
<dbReference type="CDD" id="cd22157">
    <property type="entry name" value="F-box_AtFBW1-like"/>
    <property type="match status" value="1"/>
</dbReference>
<name>A0AAV8TWN5_9ROSI</name>
<protein>
    <recommendedName>
        <fullName evidence="1">F-box domain-containing protein</fullName>
    </recommendedName>
</protein>
<organism evidence="2 3">
    <name type="scientific">Erythroxylum novogranatense</name>
    <dbReference type="NCBI Taxonomy" id="1862640"/>
    <lineage>
        <taxon>Eukaryota</taxon>
        <taxon>Viridiplantae</taxon>
        <taxon>Streptophyta</taxon>
        <taxon>Embryophyta</taxon>
        <taxon>Tracheophyta</taxon>
        <taxon>Spermatophyta</taxon>
        <taxon>Magnoliopsida</taxon>
        <taxon>eudicotyledons</taxon>
        <taxon>Gunneridae</taxon>
        <taxon>Pentapetalae</taxon>
        <taxon>rosids</taxon>
        <taxon>fabids</taxon>
        <taxon>Malpighiales</taxon>
        <taxon>Erythroxylaceae</taxon>
        <taxon>Erythroxylum</taxon>
    </lineage>
</organism>
<dbReference type="AlphaFoldDB" id="A0AAV8TWN5"/>
<dbReference type="NCBIfam" id="TIGR01640">
    <property type="entry name" value="F_box_assoc_1"/>
    <property type="match status" value="1"/>
</dbReference>
<dbReference type="InterPro" id="IPR017451">
    <property type="entry name" value="F-box-assoc_interact_dom"/>
</dbReference>
<evidence type="ECO:0000313" key="2">
    <source>
        <dbReference type="EMBL" id="KAJ8771332.1"/>
    </source>
</evidence>
<dbReference type="InterPro" id="IPR001810">
    <property type="entry name" value="F-box_dom"/>
</dbReference>
<dbReference type="PROSITE" id="PS50181">
    <property type="entry name" value="FBOX"/>
    <property type="match status" value="1"/>
</dbReference>
<dbReference type="InterPro" id="IPR050796">
    <property type="entry name" value="SCF_F-box_component"/>
</dbReference>
<dbReference type="Pfam" id="PF07734">
    <property type="entry name" value="FBA_1"/>
    <property type="match status" value="1"/>
</dbReference>
<dbReference type="SMART" id="SM00256">
    <property type="entry name" value="FBOX"/>
    <property type="match status" value="1"/>
</dbReference>
<dbReference type="EMBL" id="JAIWQS010000002">
    <property type="protein sequence ID" value="KAJ8771332.1"/>
    <property type="molecule type" value="Genomic_DNA"/>
</dbReference>
<feature type="domain" description="F-box" evidence="1">
    <location>
        <begin position="15"/>
        <end position="62"/>
    </location>
</feature>
<proteinExistence type="predicted"/>
<accession>A0AAV8TWN5</accession>
<evidence type="ECO:0000313" key="3">
    <source>
        <dbReference type="Proteomes" id="UP001159364"/>
    </source>
</evidence>
<dbReference type="Proteomes" id="UP001159364">
    <property type="component" value="Linkage Group LG02"/>
</dbReference>
<dbReference type="PANTHER" id="PTHR31672:SF13">
    <property type="entry name" value="F-BOX PROTEIN CPR30-LIKE"/>
    <property type="match status" value="1"/>
</dbReference>
<sequence>MRNNKRRSRETMTEGNESSPLPLAIIKDILSRMPVKTVTRFQSVSKPWSALIKSPDFVATHLRQSSRDPSLLIRRFHNPTGSNFAMISFNMRTAILRDIRIPFLNSLFRLPKIVGSSNGLVCFDISHCHASAFVLWNISTTQFKAIPNPQINDARRPFWMVASGFGYNREVDDYKLVRVVNFHPTEDELPVVRVEVYSWSTGSWKVIDHRSTDDTIGSCVITEGVQAVNVNGCLYWLGVVAGKLADGKIVVSFDMGTEEFKLTAIPDFVNGVCVKILDLDGSLALALYPSMPVLPGRARPVDRTEIWVYLNSAVENKRWAKVTNISGFGCPVGILRGSELIMKRVDTHCISLSSLDLISDTVKRLPACGSEYSCDICSYVDSLVPVDSEIGGPN</sequence>
<dbReference type="PANTHER" id="PTHR31672">
    <property type="entry name" value="BNACNNG10540D PROTEIN"/>
    <property type="match status" value="1"/>
</dbReference>
<gene>
    <name evidence="2" type="ORF">K2173_026509</name>
</gene>
<dbReference type="InterPro" id="IPR036047">
    <property type="entry name" value="F-box-like_dom_sf"/>
</dbReference>